<evidence type="ECO:0000259" key="2">
    <source>
        <dbReference type="Pfam" id="PF13439"/>
    </source>
</evidence>
<organism evidence="3 4">
    <name type="scientific">Rubrivivax gelatinosus</name>
    <name type="common">Rhodocyclus gelatinosus</name>
    <name type="synonym">Rhodopseudomonas gelatinosa</name>
    <dbReference type="NCBI Taxonomy" id="28068"/>
    <lineage>
        <taxon>Bacteria</taxon>
        <taxon>Pseudomonadati</taxon>
        <taxon>Pseudomonadota</taxon>
        <taxon>Betaproteobacteria</taxon>
        <taxon>Burkholderiales</taxon>
        <taxon>Sphaerotilaceae</taxon>
        <taxon>Rubrivivax</taxon>
    </lineage>
</organism>
<dbReference type="InterPro" id="IPR050194">
    <property type="entry name" value="Glycosyltransferase_grp1"/>
</dbReference>
<feature type="domain" description="Glycosyl transferase family 1" evidence="1">
    <location>
        <begin position="201"/>
        <end position="347"/>
    </location>
</feature>
<protein>
    <submittedName>
        <fullName evidence="3">Uncharacterized protein</fullName>
    </submittedName>
</protein>
<proteinExistence type="predicted"/>
<dbReference type="CDD" id="cd03801">
    <property type="entry name" value="GT4_PimA-like"/>
    <property type="match status" value="1"/>
</dbReference>
<accession>A0ABS1DWL0</accession>
<evidence type="ECO:0000313" key="3">
    <source>
        <dbReference type="EMBL" id="MBK1714387.1"/>
    </source>
</evidence>
<dbReference type="PANTHER" id="PTHR45947:SF3">
    <property type="entry name" value="SULFOQUINOVOSYL TRANSFERASE SQD2"/>
    <property type="match status" value="1"/>
</dbReference>
<evidence type="ECO:0000313" key="4">
    <source>
        <dbReference type="Proteomes" id="UP001041814"/>
    </source>
</evidence>
<dbReference type="Pfam" id="PF00534">
    <property type="entry name" value="Glycos_transf_1"/>
    <property type="match status" value="1"/>
</dbReference>
<comment type="caution">
    <text evidence="3">The sequence shown here is derived from an EMBL/GenBank/DDBJ whole genome shotgun (WGS) entry which is preliminary data.</text>
</comment>
<dbReference type="EMBL" id="NRRU01000066">
    <property type="protein sequence ID" value="MBK1714387.1"/>
    <property type="molecule type" value="Genomic_DNA"/>
</dbReference>
<dbReference type="SUPFAM" id="SSF53756">
    <property type="entry name" value="UDP-Glycosyltransferase/glycogen phosphorylase"/>
    <property type="match status" value="1"/>
</dbReference>
<dbReference type="Proteomes" id="UP001041814">
    <property type="component" value="Unassembled WGS sequence"/>
</dbReference>
<evidence type="ECO:0000259" key="1">
    <source>
        <dbReference type="Pfam" id="PF00534"/>
    </source>
</evidence>
<keyword evidence="4" id="KW-1185">Reference proteome</keyword>
<dbReference type="Pfam" id="PF13439">
    <property type="entry name" value="Glyco_transf_4"/>
    <property type="match status" value="1"/>
</dbReference>
<dbReference type="InterPro" id="IPR001296">
    <property type="entry name" value="Glyco_trans_1"/>
</dbReference>
<dbReference type="PANTHER" id="PTHR45947">
    <property type="entry name" value="SULFOQUINOVOSYL TRANSFERASE SQD2"/>
    <property type="match status" value="1"/>
</dbReference>
<dbReference type="InterPro" id="IPR028098">
    <property type="entry name" value="Glyco_trans_4-like_N"/>
</dbReference>
<reference evidence="3" key="2">
    <citation type="journal article" date="2020" name="Microorganisms">
        <title>Osmotic Adaptation and Compatible Solute Biosynthesis of Phototrophic Bacteria as Revealed from Genome Analyses.</title>
        <authorList>
            <person name="Imhoff J.F."/>
            <person name="Rahn T."/>
            <person name="Kunzel S."/>
            <person name="Keller A."/>
            <person name="Neulinger S.C."/>
        </authorList>
    </citation>
    <scope>NUCLEOTIDE SEQUENCE</scope>
    <source>
        <strain evidence="3">IM 151</strain>
    </source>
</reference>
<dbReference type="Gene3D" id="3.40.50.2000">
    <property type="entry name" value="Glycogen Phosphorylase B"/>
    <property type="match status" value="2"/>
</dbReference>
<name>A0ABS1DWL0_RUBGE</name>
<reference evidence="3" key="1">
    <citation type="submission" date="2017-08" db="EMBL/GenBank/DDBJ databases">
        <authorList>
            <person name="Imhoff J.F."/>
            <person name="Rahn T."/>
            <person name="Kuenzel S."/>
            <person name="Neulinger S.C."/>
        </authorList>
    </citation>
    <scope>NUCLEOTIDE SEQUENCE</scope>
    <source>
        <strain evidence="3">IM 151</strain>
    </source>
</reference>
<dbReference type="RefSeq" id="WP_200226033.1">
    <property type="nucleotide sequence ID" value="NZ_NRRT01000002.1"/>
</dbReference>
<sequence>MHVAIVAPEFPPEIGGMQTYALEFALELVRRGHRVTVLTRRRPTPPPVLTGIELHQVLAGRAAADLAALRRVAADADAWHVMNAAYAWVALHLAPTVVSIHGNDFLRPYIPVGEPDLGAVPGLWRLPALRGALERRLGAGRTPRLMRAGLGRAALILANSRYTERVFLELFPECAGRTQAAMVGVSASYLEPAERPAHAVPELLTVCRLSERRKNVDLVLRALATLKERHAFRYTVVGDGELRPELEALTAELGLQDRVRFAGFLDATGLRAQLLASDLFVLTAAINPASHEGFGIVYLEANACGTPTLAARLAGAAEAVADGVSGCFVDGLEVAQVAAALERVLSGAQRFDPDACRTFARGFGWDRVVERALPAYALATPQGQAA</sequence>
<feature type="domain" description="Glycosyltransferase subfamily 4-like N-terminal" evidence="2">
    <location>
        <begin position="14"/>
        <end position="171"/>
    </location>
</feature>
<gene>
    <name evidence="3" type="ORF">CKO43_16570</name>
</gene>